<sequence length="109" mass="12320">MATVQQVIDRGRVPLNDADKVRYTDAMLLDYLNDGMAEIYTLRPDLRFGSYGTPVAALLLTDTFPLSAAHEVAIKHYLVFRSEMTDDENVNTNRATQTYKLFERAVTST</sequence>
<dbReference type="RefSeq" id="WP_183300671.1">
    <property type="nucleotide sequence ID" value="NZ_JACHWF010000009.1"/>
</dbReference>
<dbReference type="Proteomes" id="UP000578036">
    <property type="component" value="Unassembled WGS sequence"/>
</dbReference>
<keyword evidence="2" id="KW-1185">Reference proteome</keyword>
<accession>A0A7W4VG37</accession>
<evidence type="ECO:0000313" key="1">
    <source>
        <dbReference type="EMBL" id="MBB3010629.1"/>
    </source>
</evidence>
<dbReference type="EMBL" id="JACHWF010000009">
    <property type="protein sequence ID" value="MBB3010629.1"/>
    <property type="molecule type" value="Genomic_DNA"/>
</dbReference>
<name>A0A7W4VG37_9BURK</name>
<reference evidence="1 2" key="1">
    <citation type="submission" date="2020-08" db="EMBL/GenBank/DDBJ databases">
        <title>Genomic Encyclopedia of Type Strains, Phase IV (KMG-V): Genome sequencing to study the core and pangenomes of soil and plant-associated prokaryotes.</title>
        <authorList>
            <person name="Whitman W."/>
        </authorList>
    </citation>
    <scope>NUCLEOTIDE SEQUENCE [LARGE SCALE GENOMIC DNA]</scope>
    <source>
        <strain evidence="1 2">SLV-2362</strain>
    </source>
</reference>
<protein>
    <submittedName>
        <fullName evidence="1">Uncharacterized protein</fullName>
    </submittedName>
</protein>
<comment type="caution">
    <text evidence="1">The sequence shown here is derived from an EMBL/GenBank/DDBJ whole genome shotgun (WGS) entry which is preliminary data.</text>
</comment>
<proteinExistence type="predicted"/>
<gene>
    <name evidence="1" type="ORF">FHX61_005310</name>
</gene>
<dbReference type="AlphaFoldDB" id="A0A7W4VG37"/>
<evidence type="ECO:0000313" key="2">
    <source>
        <dbReference type="Proteomes" id="UP000578036"/>
    </source>
</evidence>
<organism evidence="1 2">
    <name type="scientific">Cupriavidus alkaliphilus</name>
    <dbReference type="NCBI Taxonomy" id="942866"/>
    <lineage>
        <taxon>Bacteria</taxon>
        <taxon>Pseudomonadati</taxon>
        <taxon>Pseudomonadota</taxon>
        <taxon>Betaproteobacteria</taxon>
        <taxon>Burkholderiales</taxon>
        <taxon>Burkholderiaceae</taxon>
        <taxon>Cupriavidus</taxon>
    </lineage>
</organism>